<evidence type="ECO:0000313" key="3">
    <source>
        <dbReference type="EMBL" id="KAH9825834.1"/>
    </source>
</evidence>
<feature type="compositionally biased region" description="Low complexity" evidence="2">
    <location>
        <begin position="507"/>
        <end position="532"/>
    </location>
</feature>
<feature type="region of interest" description="Disordered" evidence="2">
    <location>
        <begin position="352"/>
        <end position="382"/>
    </location>
</feature>
<dbReference type="AlphaFoldDB" id="A0A9W7W118"/>
<feature type="compositionally biased region" description="Basic and acidic residues" evidence="2">
    <location>
        <begin position="536"/>
        <end position="546"/>
    </location>
</feature>
<dbReference type="EMBL" id="RIBY02002067">
    <property type="protein sequence ID" value="KAH9825834.1"/>
    <property type="molecule type" value="Genomic_DNA"/>
</dbReference>
<feature type="region of interest" description="Disordered" evidence="2">
    <location>
        <begin position="437"/>
        <end position="461"/>
    </location>
</feature>
<keyword evidence="1" id="KW-0539">Nucleus</keyword>
<sequence>MAFDMSTDMAVPTYIIYRDTPSSDPFDLTAPPVFFPPKDSDALFDALRAKYPHVKSHSERMRDAMIDFLIDERQAAQSEQVPVPVPAQDLIDPSVLMDVPTASPLDQPSWPSSMSSSGSTSLLSSPDTLHLATPSFSMSPQVQDHPLARFPTATSTTPASPASQDPTSGGPSTGGLSPPALEQMTGVFSVSAAAQPKQRVRRKMTEAEKADYRKRRIAKACDKCQKRKRKCTHNQPEMETVAATQRVNKTNKPRARPQAQAAEQSFGESALDDLEFERNFGFDPSIFGTDMQLFDDDVMELQQPYRFGQQVQTQQFGTIPTVTSWDGHDQQRHTQDVDHLFGLDGSTDMTHVPVHGRSGSYGSTGSGAPHPTSPQPSRPPWSKMVLQLTGTHKAIKAFGQLSTSPRARTALQSVPIGKAASLISHGISQHVVAGQDTSIQPSGSVHDPGLPSTPTPKKVFHPTCASARAGAPLSWAGRTGCQDGPRLEVEGLPDTAHDRLLHGSVSAAATSSTSRSGKGPASPSAPVSGPGSLLEKSSDPAHHQGRLDWGTLGEGIDRVPSPSAEMFLLRRRIVDRNHSRRLAVEVPRSTYGTKANLAHMDGVGAFATATPVVRTCTAYPARSGPDDDPAQIVGDLARKPSKDGQAHAILAPAPKAPVTPKPPNSRSTPSPSHAQDRLSDHVTYRDHFGRPHATPSRSGISSITTTLLALLAALLLLTRLVNPTLLLLLALTSTHHDCWSNYAASLVQCTTKNSSWLGSRLLRAPKSESCVVERGGRGGVR</sequence>
<name>A0A9W7W118_9PEZI</name>
<feature type="region of interest" description="Disordered" evidence="2">
    <location>
        <begin position="150"/>
        <end position="181"/>
    </location>
</feature>
<reference evidence="3 4" key="1">
    <citation type="journal article" date="2018" name="IMA Fungus">
        <title>IMA Genome-F 10: Nine draft genome sequences of Claviceps purpurea s.lat., including C. arundinis, C. humidiphila, and C. cf. spartinae, pseudomolecules for the pitch canker pathogen Fusarium circinatum, draft genome of Davidsoniella eucalypti, Grosmannia galeiformis, Quambalaria eucalypti, and Teratosphaeria destructans.</title>
        <authorList>
            <person name="Wingfield B.D."/>
            <person name="Liu M."/>
            <person name="Nguyen H.D."/>
            <person name="Lane F.A."/>
            <person name="Morgan S.W."/>
            <person name="De Vos L."/>
            <person name="Wilken P.M."/>
            <person name="Duong T.A."/>
            <person name="Aylward J."/>
            <person name="Coetzee M.P."/>
            <person name="Dadej K."/>
            <person name="De Beer Z.W."/>
            <person name="Findlay W."/>
            <person name="Havenga M."/>
            <person name="Kolarik M."/>
            <person name="Menzies J.G."/>
            <person name="Naidoo K."/>
            <person name="Pochopski O."/>
            <person name="Shoukouhi P."/>
            <person name="Santana Q.C."/>
            <person name="Seifert K.A."/>
            <person name="Soal N."/>
            <person name="Steenkamp E.T."/>
            <person name="Tatham C.T."/>
            <person name="van der Nest M.A."/>
            <person name="Wingfield M.J."/>
        </authorList>
    </citation>
    <scope>NUCLEOTIDE SEQUENCE [LARGE SCALE GENOMIC DNA]</scope>
    <source>
        <strain evidence="3">CMW44962</strain>
    </source>
</reference>
<dbReference type="OrthoDB" id="3794485at2759"/>
<evidence type="ECO:0000256" key="2">
    <source>
        <dbReference type="SAM" id="MobiDB-lite"/>
    </source>
</evidence>
<feature type="region of interest" description="Disordered" evidence="2">
    <location>
        <begin position="98"/>
        <end position="126"/>
    </location>
</feature>
<gene>
    <name evidence="3" type="ORF">Tdes44962_MAKER03908</name>
</gene>
<dbReference type="InterPro" id="IPR001138">
    <property type="entry name" value="Zn2Cys6_DnaBD"/>
</dbReference>
<dbReference type="GO" id="GO:0000981">
    <property type="term" value="F:DNA-binding transcription factor activity, RNA polymerase II-specific"/>
    <property type="evidence" value="ECO:0007669"/>
    <property type="project" value="InterPro"/>
</dbReference>
<feature type="compositionally biased region" description="Low complexity" evidence="2">
    <location>
        <begin position="356"/>
        <end position="370"/>
    </location>
</feature>
<keyword evidence="4" id="KW-1185">Reference proteome</keyword>
<evidence type="ECO:0000256" key="1">
    <source>
        <dbReference type="ARBA" id="ARBA00023242"/>
    </source>
</evidence>
<protein>
    <submittedName>
        <fullName evidence="3">Uncharacterized protein</fullName>
    </submittedName>
</protein>
<proteinExistence type="predicted"/>
<reference evidence="3 4" key="2">
    <citation type="journal article" date="2021" name="Curr. Genet.">
        <title>Genetic response to nitrogen starvation in the aggressive Eucalyptus foliar pathogen Teratosphaeria destructans.</title>
        <authorList>
            <person name="Havenga M."/>
            <person name="Wingfield B.D."/>
            <person name="Wingfield M.J."/>
            <person name="Dreyer L.L."/>
            <person name="Roets F."/>
            <person name="Aylward J."/>
        </authorList>
    </citation>
    <scope>NUCLEOTIDE SEQUENCE [LARGE SCALE GENOMIC DNA]</scope>
    <source>
        <strain evidence="3">CMW44962</strain>
    </source>
</reference>
<feature type="compositionally biased region" description="Pro residues" evidence="2">
    <location>
        <begin position="654"/>
        <end position="663"/>
    </location>
</feature>
<feature type="compositionally biased region" description="Polar residues" evidence="2">
    <location>
        <begin position="664"/>
        <end position="673"/>
    </location>
</feature>
<comment type="caution">
    <text evidence="3">The sequence shown here is derived from an EMBL/GenBank/DDBJ whole genome shotgun (WGS) entry which is preliminary data.</text>
</comment>
<feature type="compositionally biased region" description="Low complexity" evidence="2">
    <location>
        <begin position="151"/>
        <end position="179"/>
    </location>
</feature>
<feature type="region of interest" description="Disordered" evidence="2">
    <location>
        <begin position="651"/>
        <end position="679"/>
    </location>
</feature>
<dbReference type="GO" id="GO:0008270">
    <property type="term" value="F:zinc ion binding"/>
    <property type="evidence" value="ECO:0007669"/>
    <property type="project" value="InterPro"/>
</dbReference>
<dbReference type="CDD" id="cd00067">
    <property type="entry name" value="GAL4"/>
    <property type="match status" value="1"/>
</dbReference>
<feature type="region of interest" description="Disordered" evidence="2">
    <location>
        <begin position="507"/>
        <end position="554"/>
    </location>
</feature>
<evidence type="ECO:0000313" key="4">
    <source>
        <dbReference type="Proteomes" id="UP001138500"/>
    </source>
</evidence>
<accession>A0A9W7W118</accession>
<dbReference type="Proteomes" id="UP001138500">
    <property type="component" value="Unassembled WGS sequence"/>
</dbReference>
<organism evidence="3 4">
    <name type="scientific">Teratosphaeria destructans</name>
    <dbReference type="NCBI Taxonomy" id="418781"/>
    <lineage>
        <taxon>Eukaryota</taxon>
        <taxon>Fungi</taxon>
        <taxon>Dikarya</taxon>
        <taxon>Ascomycota</taxon>
        <taxon>Pezizomycotina</taxon>
        <taxon>Dothideomycetes</taxon>
        <taxon>Dothideomycetidae</taxon>
        <taxon>Mycosphaerellales</taxon>
        <taxon>Teratosphaeriaceae</taxon>
        <taxon>Teratosphaeria</taxon>
    </lineage>
</organism>
<feature type="compositionally biased region" description="Low complexity" evidence="2">
    <location>
        <begin position="108"/>
        <end position="126"/>
    </location>
</feature>